<dbReference type="Proteomes" id="UP000824120">
    <property type="component" value="Chromosome 4"/>
</dbReference>
<proteinExistence type="predicted"/>
<comment type="caution">
    <text evidence="2">The sequence shown here is derived from an EMBL/GenBank/DDBJ whole genome shotgun (WGS) entry which is preliminary data.</text>
</comment>
<evidence type="ECO:0000313" key="2">
    <source>
        <dbReference type="EMBL" id="KAG5608576.1"/>
    </source>
</evidence>
<reference evidence="2 3" key="1">
    <citation type="submission" date="2020-09" db="EMBL/GenBank/DDBJ databases">
        <title>De no assembly of potato wild relative species, Solanum commersonii.</title>
        <authorList>
            <person name="Cho K."/>
        </authorList>
    </citation>
    <scope>NUCLEOTIDE SEQUENCE [LARGE SCALE GENOMIC DNA]</scope>
    <source>
        <strain evidence="2">LZ3.2</strain>
        <tissue evidence="2">Leaf</tissue>
    </source>
</reference>
<dbReference type="EMBL" id="JACXVP010000004">
    <property type="protein sequence ID" value="KAG5608576.1"/>
    <property type="molecule type" value="Genomic_DNA"/>
</dbReference>
<dbReference type="AlphaFoldDB" id="A0A9J5Z9I5"/>
<protein>
    <submittedName>
        <fullName evidence="2">Uncharacterized protein</fullName>
    </submittedName>
</protein>
<keyword evidence="1" id="KW-0812">Transmembrane</keyword>
<keyword evidence="1" id="KW-1133">Transmembrane helix</keyword>
<feature type="transmembrane region" description="Helical" evidence="1">
    <location>
        <begin position="47"/>
        <end position="64"/>
    </location>
</feature>
<accession>A0A9J5Z9I5</accession>
<organism evidence="2 3">
    <name type="scientific">Solanum commersonii</name>
    <name type="common">Commerson's wild potato</name>
    <name type="synonym">Commerson's nightshade</name>
    <dbReference type="NCBI Taxonomy" id="4109"/>
    <lineage>
        <taxon>Eukaryota</taxon>
        <taxon>Viridiplantae</taxon>
        <taxon>Streptophyta</taxon>
        <taxon>Embryophyta</taxon>
        <taxon>Tracheophyta</taxon>
        <taxon>Spermatophyta</taxon>
        <taxon>Magnoliopsida</taxon>
        <taxon>eudicotyledons</taxon>
        <taxon>Gunneridae</taxon>
        <taxon>Pentapetalae</taxon>
        <taxon>asterids</taxon>
        <taxon>lamiids</taxon>
        <taxon>Solanales</taxon>
        <taxon>Solanaceae</taxon>
        <taxon>Solanoideae</taxon>
        <taxon>Solaneae</taxon>
        <taxon>Solanum</taxon>
    </lineage>
</organism>
<evidence type="ECO:0000256" key="1">
    <source>
        <dbReference type="SAM" id="Phobius"/>
    </source>
</evidence>
<evidence type="ECO:0000313" key="3">
    <source>
        <dbReference type="Proteomes" id="UP000824120"/>
    </source>
</evidence>
<name>A0A9J5Z9I5_SOLCO</name>
<sequence>MTSNQLTVEKETKIGKLKAKKGKESTTPDQLTVEKEKRIGKLKAKRVLCNGMMKLNILTFLILLCLEQVSLHYVCCFIWEDVLMVGLTGLIANINKIANFSITIKRSTRLLTTFNKQNTIALH</sequence>
<keyword evidence="3" id="KW-1185">Reference proteome</keyword>
<keyword evidence="1" id="KW-0472">Membrane</keyword>
<gene>
    <name evidence="2" type="ORF">H5410_019857</name>
</gene>